<dbReference type="Proteomes" id="UP001161247">
    <property type="component" value="Chromosome 2"/>
</dbReference>
<reference evidence="4" key="1">
    <citation type="submission" date="2023-03" db="EMBL/GenBank/DDBJ databases">
        <authorList>
            <person name="Julca I."/>
        </authorList>
    </citation>
    <scope>NUCLEOTIDE SEQUENCE</scope>
</reference>
<gene>
    <name evidence="4" type="ORF">OLC1_LOCUS6180</name>
</gene>
<evidence type="ECO:0000256" key="2">
    <source>
        <dbReference type="SAM" id="MobiDB-lite"/>
    </source>
</evidence>
<evidence type="ECO:0000256" key="1">
    <source>
        <dbReference type="SAM" id="Coils"/>
    </source>
</evidence>
<feature type="region of interest" description="Disordered" evidence="2">
    <location>
        <begin position="528"/>
        <end position="551"/>
    </location>
</feature>
<keyword evidence="1" id="KW-0175">Coiled coil</keyword>
<feature type="region of interest" description="Disordered" evidence="2">
    <location>
        <begin position="253"/>
        <end position="312"/>
    </location>
</feature>
<evidence type="ECO:0000313" key="5">
    <source>
        <dbReference type="Proteomes" id="UP001161247"/>
    </source>
</evidence>
<feature type="domain" description="Transposase (putative) gypsy type" evidence="3">
    <location>
        <begin position="59"/>
        <end position="121"/>
    </location>
</feature>
<sequence length="551" mass="62190">MPRNPEQKSVDDFASTIDSVEKVNAVKTKYDMSLDLEARAPLGNERANTPPQGKITMYDRFVFLGLRFPLFPLFEEIVDYYKIPLARFTPNLVTYVLGYVKICQGVKVKPCLFLWRYFLRVSIASTNFQYWYIVKRNLTTGAKKIVEAYGGSPIWKPNFMYIKAPEKYFIAWNYRETNGYEAMKEYWTDEDKEKIKEFDKDLKKFEKYSKIVMSLSNGGSRLYGDRDPFPIVNSDEDVLTTVVAGQKKKKKRIVKASDKEKSKRAKTDAPAKETATQGEKIVPPASKEGHIPPLESGPSSVPPSGDKGKGTLEGEIAVLPPHLFEGGPTVAVYTFGDPPTIECPLLDEFSVQLNETNNIRLTSAASMAHLMHLRKLREELVQAQAERDQALLEKVALEEKMQQIQAKETELASVQAKYNEMLATNRMATVIEEVNMLSTRYGAHKVAVAGLTRSSNDTPIRAKWFKQFLMENPKKAMHEALVNVLTKLSVEQLPLWESLCVALTKMGNFEEIAMFPGDIATALARGPSEEEPIPDVQDSHMGIEMEDDEEA</sequence>
<keyword evidence="5" id="KW-1185">Reference proteome</keyword>
<dbReference type="InterPro" id="IPR007321">
    <property type="entry name" value="Transposase_28"/>
</dbReference>
<evidence type="ECO:0000259" key="3">
    <source>
        <dbReference type="Pfam" id="PF04195"/>
    </source>
</evidence>
<name>A0AAV1CIH7_OLDCO</name>
<protein>
    <submittedName>
        <fullName evidence="4">OLC1v1031030C1</fullName>
    </submittedName>
</protein>
<proteinExistence type="predicted"/>
<evidence type="ECO:0000313" key="4">
    <source>
        <dbReference type="EMBL" id="CAI9095151.1"/>
    </source>
</evidence>
<feature type="coiled-coil region" evidence="1">
    <location>
        <begin position="373"/>
        <end position="424"/>
    </location>
</feature>
<dbReference type="Pfam" id="PF04195">
    <property type="entry name" value="Transposase_28"/>
    <property type="match status" value="1"/>
</dbReference>
<dbReference type="EMBL" id="OX459119">
    <property type="protein sequence ID" value="CAI9095151.1"/>
    <property type="molecule type" value="Genomic_DNA"/>
</dbReference>
<accession>A0AAV1CIH7</accession>
<feature type="compositionally biased region" description="Basic and acidic residues" evidence="2">
    <location>
        <begin position="255"/>
        <end position="271"/>
    </location>
</feature>
<dbReference type="AlphaFoldDB" id="A0AAV1CIH7"/>
<organism evidence="4 5">
    <name type="scientific">Oldenlandia corymbosa var. corymbosa</name>
    <dbReference type="NCBI Taxonomy" id="529605"/>
    <lineage>
        <taxon>Eukaryota</taxon>
        <taxon>Viridiplantae</taxon>
        <taxon>Streptophyta</taxon>
        <taxon>Embryophyta</taxon>
        <taxon>Tracheophyta</taxon>
        <taxon>Spermatophyta</taxon>
        <taxon>Magnoliopsida</taxon>
        <taxon>eudicotyledons</taxon>
        <taxon>Gunneridae</taxon>
        <taxon>Pentapetalae</taxon>
        <taxon>asterids</taxon>
        <taxon>lamiids</taxon>
        <taxon>Gentianales</taxon>
        <taxon>Rubiaceae</taxon>
        <taxon>Rubioideae</taxon>
        <taxon>Spermacoceae</taxon>
        <taxon>Hedyotis-Oldenlandia complex</taxon>
        <taxon>Oldenlandia</taxon>
    </lineage>
</organism>